<accession>A0A8S3R0N5</accession>
<dbReference type="SUPFAM" id="SSF57625">
    <property type="entry name" value="Invertebrate chitin-binding proteins"/>
    <property type="match status" value="2"/>
</dbReference>
<evidence type="ECO:0000313" key="4">
    <source>
        <dbReference type="Proteomes" id="UP000683360"/>
    </source>
</evidence>
<sequence length="674" mass="74039">MCDENTIQNGTLLSGEGVLKCLKGCSGSITTMSYYCTDFSATEDWTTGINSVKYNISPAIDHIHFGPKKIYSDNKCNKIYLIVADDDGDVVKCRWSTPTPNDECGGVCETLNGSYLDERSCVLTYNATTSVGWYAVALQIEDFKNPFDTVPLSSVSMQFLIIVGNSSELCASRPVLPPNIITDGSIHHIPVNTIFNESIIARSGLETLSSVTAIDTVSPIGMIKSELFPYGSTGREWFVTVTWKPTKIQLGSHMFCFTAADNIGYDVFTKCSEAVAAVPPLFFLESSCPSHFVQCNERGIAYIIPCAPGTEWSQQKMTCVQTVADLNTDDATDNLKTDDVLFLNTNCNAFKSPDKVVTKCSEAVAAVPPLFYLESSCPSHFVQCTAHGIAYVMPCSSGTEWCQQKLTCIHVVLGDNSNKDDDDGRVSVGAIVAAGVVGFIIVLVVVLLCFHECCTKPKRTVKPQRISVVGLTRHTVPPSRVIPTAPSMHSSRMCPVDPPPYIPYDDDPYDANIISHRICSADSWFSSSSHTTRPARYERHPLPTPIVARSDICRESLAIPLLDNLKAPLVANLDITQFNKQLQGYINEQIKEGVDEAKKEMRSEMEKLVDTFEDAHVKVGFTACVGKEHASNITANKPIPFTDIQTSHNVDMSSVTKMELSQLKPADFTLYRRR</sequence>
<dbReference type="InterPro" id="IPR002557">
    <property type="entry name" value="Chitin-bd_dom"/>
</dbReference>
<reference evidence="3" key="1">
    <citation type="submission" date="2021-03" db="EMBL/GenBank/DDBJ databases">
        <authorList>
            <person name="Bekaert M."/>
        </authorList>
    </citation>
    <scope>NUCLEOTIDE SEQUENCE</scope>
</reference>
<dbReference type="AlphaFoldDB" id="A0A8S3R0N5"/>
<comment type="caution">
    <text evidence="3">The sequence shown here is derived from an EMBL/GenBank/DDBJ whole genome shotgun (WGS) entry which is preliminary data.</text>
</comment>
<dbReference type="GO" id="GO:0005576">
    <property type="term" value="C:extracellular region"/>
    <property type="evidence" value="ECO:0007669"/>
    <property type="project" value="InterPro"/>
</dbReference>
<keyword evidence="1" id="KW-0812">Transmembrane</keyword>
<dbReference type="Proteomes" id="UP000683360">
    <property type="component" value="Unassembled WGS sequence"/>
</dbReference>
<keyword evidence="1" id="KW-1133">Transmembrane helix</keyword>
<proteinExistence type="predicted"/>
<dbReference type="InterPro" id="IPR036508">
    <property type="entry name" value="Chitin-bd_dom_sf"/>
</dbReference>
<dbReference type="SMART" id="SM00494">
    <property type="entry name" value="ChtBD2"/>
    <property type="match status" value="2"/>
</dbReference>
<keyword evidence="4" id="KW-1185">Reference proteome</keyword>
<dbReference type="EMBL" id="CAJPWZ010000906">
    <property type="protein sequence ID" value="CAG2202971.1"/>
    <property type="molecule type" value="Genomic_DNA"/>
</dbReference>
<keyword evidence="1" id="KW-0472">Membrane</keyword>
<protein>
    <recommendedName>
        <fullName evidence="2">Chitin-binding type-2 domain-containing protein</fullName>
    </recommendedName>
</protein>
<evidence type="ECO:0000313" key="3">
    <source>
        <dbReference type="EMBL" id="CAG2202971.1"/>
    </source>
</evidence>
<evidence type="ECO:0000259" key="2">
    <source>
        <dbReference type="SMART" id="SM00494"/>
    </source>
</evidence>
<dbReference type="OrthoDB" id="10063988at2759"/>
<feature type="transmembrane region" description="Helical" evidence="1">
    <location>
        <begin position="426"/>
        <end position="450"/>
    </location>
</feature>
<feature type="domain" description="Chitin-binding type-2" evidence="2">
    <location>
        <begin position="358"/>
        <end position="415"/>
    </location>
</feature>
<gene>
    <name evidence="3" type="ORF">MEDL_17513</name>
</gene>
<feature type="domain" description="Chitin-binding type-2" evidence="2">
    <location>
        <begin position="269"/>
        <end position="326"/>
    </location>
</feature>
<name>A0A8S3R0N5_MYTED</name>
<organism evidence="3 4">
    <name type="scientific">Mytilus edulis</name>
    <name type="common">Blue mussel</name>
    <dbReference type="NCBI Taxonomy" id="6550"/>
    <lineage>
        <taxon>Eukaryota</taxon>
        <taxon>Metazoa</taxon>
        <taxon>Spiralia</taxon>
        <taxon>Lophotrochozoa</taxon>
        <taxon>Mollusca</taxon>
        <taxon>Bivalvia</taxon>
        <taxon>Autobranchia</taxon>
        <taxon>Pteriomorphia</taxon>
        <taxon>Mytilida</taxon>
        <taxon>Mytiloidea</taxon>
        <taxon>Mytilidae</taxon>
        <taxon>Mytilinae</taxon>
        <taxon>Mytilus</taxon>
    </lineage>
</organism>
<evidence type="ECO:0000256" key="1">
    <source>
        <dbReference type="SAM" id="Phobius"/>
    </source>
</evidence>
<dbReference type="GO" id="GO:0008061">
    <property type="term" value="F:chitin binding"/>
    <property type="evidence" value="ECO:0007669"/>
    <property type="project" value="InterPro"/>
</dbReference>